<keyword evidence="1" id="KW-0677">Repeat</keyword>
<evidence type="ECO:0000259" key="3">
    <source>
        <dbReference type="PROSITE" id="PS50825"/>
    </source>
</evidence>
<dbReference type="InterPro" id="IPR047589">
    <property type="entry name" value="DUF11_rpt"/>
</dbReference>
<accession>A0A3B0TT67</accession>
<dbReference type="GO" id="GO:0045493">
    <property type="term" value="P:xylan catabolic process"/>
    <property type="evidence" value="ECO:0007669"/>
    <property type="project" value="UniProtKB-KW"/>
</dbReference>
<keyword evidence="4" id="KW-0378">Hydrolase</keyword>
<dbReference type="Pfam" id="PF02494">
    <property type="entry name" value="HYR"/>
    <property type="match status" value="1"/>
</dbReference>
<dbReference type="EC" id="3.2.1.-" evidence="4"/>
<dbReference type="EMBL" id="UOEL01000144">
    <property type="protein sequence ID" value="VAW17632.1"/>
    <property type="molecule type" value="Genomic_DNA"/>
</dbReference>
<dbReference type="InterPro" id="IPR051172">
    <property type="entry name" value="Chlamydia_OmcB"/>
</dbReference>
<keyword evidence="4" id="KW-0119">Carbohydrate metabolism</keyword>
<evidence type="ECO:0000256" key="2">
    <source>
        <dbReference type="SAM" id="MobiDB-lite"/>
    </source>
</evidence>
<dbReference type="Pfam" id="PF13585">
    <property type="entry name" value="CHU_C"/>
    <property type="match status" value="1"/>
</dbReference>
<feature type="region of interest" description="Disordered" evidence="2">
    <location>
        <begin position="1192"/>
        <end position="1211"/>
    </location>
</feature>
<protein>
    <submittedName>
        <fullName evidence="4">CHU large protein candidate xylanase, CBM9 module, Glycoside Hydrolase Family 11 protein</fullName>
        <ecNumber evidence="4">3.2.1.-</ecNumber>
    </submittedName>
</protein>
<organism evidence="4">
    <name type="scientific">hydrothermal vent metagenome</name>
    <dbReference type="NCBI Taxonomy" id="652676"/>
    <lineage>
        <taxon>unclassified sequences</taxon>
        <taxon>metagenomes</taxon>
        <taxon>ecological metagenomes</taxon>
    </lineage>
</organism>
<name>A0A3B0TT67_9ZZZZ</name>
<dbReference type="GO" id="GO:0016798">
    <property type="term" value="F:hydrolase activity, acting on glycosyl bonds"/>
    <property type="evidence" value="ECO:0007669"/>
    <property type="project" value="UniProtKB-KW"/>
</dbReference>
<dbReference type="InterPro" id="IPR013783">
    <property type="entry name" value="Ig-like_fold"/>
</dbReference>
<keyword evidence="4" id="KW-0858">Xylan degradation</keyword>
<dbReference type="PROSITE" id="PS50825">
    <property type="entry name" value="HYR"/>
    <property type="match status" value="1"/>
</dbReference>
<feature type="domain" description="HYR" evidence="3">
    <location>
        <begin position="41"/>
        <end position="123"/>
    </location>
</feature>
<dbReference type="InterPro" id="IPR003410">
    <property type="entry name" value="HYR_dom"/>
</dbReference>
<dbReference type="InterPro" id="IPR036179">
    <property type="entry name" value="Ig-like_dom_sf"/>
</dbReference>
<sequence>MLNLSKKLLALALLISLTSFNFVPNIDGTEKILINGKENIEAYFVPSFANCPANIPDVLPNPGDCTASVTWTPPTASGTGPVVVTSNYSPGDSFFPGTHQVIYRATDNSGQTAYCTFTVTVLDAVAPTITVPGDITINADPGSCGAVVTFPYPSAVDNCPAGTGDSPLEQNFDGGGNFATLCYVFNGTLVGVAGNINGSMELETLDLVGFDTRSLLMPLTRFNGTGEIFFDHLITKGNGNLINHNSRITVSLVPSSGPAIQVFSKQYVDQNVHTEYIPITQTGNFSVLFEFDSDRNQGDVAFLDNIYIPGFVVADEAFSGACPASIIRVFQVGGLPLRSGEGFPVGTTTLRYFTEDAYGNSSFNEFDVTVLNNLSPPSGTNENYCEGFPIPQLNANASPEEMVDWYDSPSGGILLHTGNTYTPAGPGSYYVETRNPLTGCVSATRTEIVLTEDPKPSPPVTASPVEYCFGDTAAQLTATGDPGNLIQWYNQLTEGTLYAIAPTPSTTTAGSTFYYVQQVDATTLCISDRATVEVIVYSLPAAPVVTTPLEYCLGDIADEINDSATGTNLQWYDAAVGGNLIPRTTRPDTSTVGQQLFWVSQSISAGSSSCESTRTRLTVNINTVPIITTQPSNKSVCENGTVTFTSAASGASTYQWQIFSGGAWADVPETPPHSNTTTNSLTITGATLAMDGNRYHLVVSSAAATCSDTTSNDVLLTANPTPNAPGVMTPVTYCHNDVPVQLTATGTNLLWYTAATGGARSATAPTPSTASVGDTSYWVSSQSVTECEGPREEIQVVVNAIPAAPGVTSPTIHCQNDAAVQLTATGSNLLWYTAATGGAGSATAPTPSTASVGDTSYWVSQTVNECEGPRAEIIVTVNLPSVIANATATVINAGDPVTLTGSGANTYVWDQGVTDGDTVSPLTTTTYTVIGTDANGCQNTDSVTITVAPTSDLRLEKTVNTSTPNIGDTVTFILTVTNDGPIDNPVGTIVNDMLPLGFAYTGNNGSATNGTYDNVSGDWTLPAINNTAFVALEITATVNAPTGASGEYSNIAQVTVATNFDPDSQPNNDDGDQSEDDEAVVIVNPQTADLEVVNTVMPDSGNPGDTLTFTVEVINNGPNEATNVVLENIVPIGLTVTTINNGGTQTGNTINWAVTSIASGTTTTLTFEATINVPTTVANEYLNTVQVVSVDQFDPDSVPNNDDGDQSEDDEDNASIVLVPADLSLVKALSASSDPAPNAGDTITFELTITNEGPGVATSVSIEDRIPSGYTLGTVNNGGVVIGNTIVWDIATIAVGSQVLSYEVTINAPANLVGEYTNTAEVMTSDQFDPDSFPNNDNGDQSEDDEAEHTLNPPTVDLEVNKSVDKSQTFHGDTVVFTVTVTNNSTYDATNIGIEDVLPGGYTLVSHTESTGTYVETISAWEIPAIAIGETATLEMTVTVTDVVDYTNIAQLIYVDQIDPNIDNDRAEATPEITQSECLTVFNEFSPNNDGANDFFFIECIEQYPNNLLQIFNRWGTKVFEMKGYDNSWDGYSSGRATLSASEKLPVGTYYYILELGEGQTIPKSGWLYISR</sequence>
<dbReference type="InterPro" id="IPR001434">
    <property type="entry name" value="OmcB-like_DUF11"/>
</dbReference>
<dbReference type="PANTHER" id="PTHR34819">
    <property type="entry name" value="LARGE CYSTEINE-RICH PERIPLASMIC PROTEIN OMCB"/>
    <property type="match status" value="1"/>
</dbReference>
<dbReference type="NCBIfam" id="TIGR04131">
    <property type="entry name" value="Bac_Flav_CTERM"/>
    <property type="match status" value="1"/>
</dbReference>
<dbReference type="NCBIfam" id="TIGR01451">
    <property type="entry name" value="B_ant_repeat"/>
    <property type="match status" value="4"/>
</dbReference>
<gene>
    <name evidence="4" type="ORF">MNBD_BACTEROID03-1974</name>
</gene>
<dbReference type="PANTHER" id="PTHR34819:SF3">
    <property type="entry name" value="CELL SURFACE PROTEIN"/>
    <property type="match status" value="1"/>
</dbReference>
<dbReference type="Pfam" id="PF19081">
    <property type="entry name" value="Ig_7"/>
    <property type="match status" value="5"/>
</dbReference>
<reference evidence="4" key="1">
    <citation type="submission" date="2018-06" db="EMBL/GenBank/DDBJ databases">
        <authorList>
            <person name="Zhirakovskaya E."/>
        </authorList>
    </citation>
    <scope>NUCLEOTIDE SEQUENCE</scope>
</reference>
<feature type="compositionally biased region" description="Polar residues" evidence="2">
    <location>
        <begin position="1325"/>
        <end position="1339"/>
    </location>
</feature>
<evidence type="ECO:0000313" key="4">
    <source>
        <dbReference type="EMBL" id="VAW17632.1"/>
    </source>
</evidence>
<dbReference type="InterPro" id="IPR044023">
    <property type="entry name" value="Ig_7"/>
</dbReference>
<dbReference type="InterPro" id="IPR026341">
    <property type="entry name" value="T9SS_type_B"/>
</dbReference>
<feature type="region of interest" description="Disordered" evidence="2">
    <location>
        <begin position="1325"/>
        <end position="1355"/>
    </location>
</feature>
<feature type="compositionally biased region" description="Acidic residues" evidence="2">
    <location>
        <begin position="1202"/>
        <end position="1211"/>
    </location>
</feature>
<keyword evidence="4" id="KW-0326">Glycosidase</keyword>
<dbReference type="Gene3D" id="2.60.40.10">
    <property type="entry name" value="Immunoglobulins"/>
    <property type="match status" value="5"/>
</dbReference>
<keyword evidence="4" id="KW-0624">Polysaccharide degradation</keyword>
<evidence type="ECO:0000256" key="1">
    <source>
        <dbReference type="ARBA" id="ARBA00022737"/>
    </source>
</evidence>
<proteinExistence type="predicted"/>
<dbReference type="SUPFAM" id="SSF48726">
    <property type="entry name" value="Immunoglobulin"/>
    <property type="match status" value="1"/>
</dbReference>
<dbReference type="Pfam" id="PF01345">
    <property type="entry name" value="DUF11"/>
    <property type="match status" value="4"/>
</dbReference>